<keyword evidence="3" id="KW-1185">Reference proteome</keyword>
<evidence type="ECO:0000313" key="2">
    <source>
        <dbReference type="EMBL" id="ENH98528.1"/>
    </source>
</evidence>
<dbReference type="Proteomes" id="UP000012338">
    <property type="component" value="Unassembled WGS sequence"/>
</dbReference>
<proteinExistence type="predicted"/>
<organism evidence="2 3">
    <name type="scientific">Cochliobolus heterostrophus (strain C4 / ATCC 48331 / race T)</name>
    <name type="common">Southern corn leaf blight fungus</name>
    <name type="synonym">Bipolaris maydis</name>
    <dbReference type="NCBI Taxonomy" id="665024"/>
    <lineage>
        <taxon>Eukaryota</taxon>
        <taxon>Fungi</taxon>
        <taxon>Dikarya</taxon>
        <taxon>Ascomycota</taxon>
        <taxon>Pezizomycotina</taxon>
        <taxon>Dothideomycetes</taxon>
        <taxon>Pleosporomycetidae</taxon>
        <taxon>Pleosporales</taxon>
        <taxon>Pleosporineae</taxon>
        <taxon>Pleosporaceae</taxon>
        <taxon>Bipolaris</taxon>
    </lineage>
</organism>
<accession>N4WE48</accession>
<reference evidence="3" key="2">
    <citation type="journal article" date="2013" name="PLoS Genet.">
        <title>Comparative genome structure, secondary metabolite, and effector coding capacity across Cochliobolus pathogens.</title>
        <authorList>
            <person name="Condon B.J."/>
            <person name="Leng Y."/>
            <person name="Wu D."/>
            <person name="Bushley K.E."/>
            <person name="Ohm R.A."/>
            <person name="Otillar R."/>
            <person name="Martin J."/>
            <person name="Schackwitz W."/>
            <person name="Grimwood J."/>
            <person name="MohdZainudin N."/>
            <person name="Xue C."/>
            <person name="Wang R."/>
            <person name="Manning V.A."/>
            <person name="Dhillon B."/>
            <person name="Tu Z.J."/>
            <person name="Steffenson B.J."/>
            <person name="Salamov A."/>
            <person name="Sun H."/>
            <person name="Lowry S."/>
            <person name="LaButti K."/>
            <person name="Han J."/>
            <person name="Copeland A."/>
            <person name="Lindquist E."/>
            <person name="Barry K."/>
            <person name="Schmutz J."/>
            <person name="Baker S.E."/>
            <person name="Ciuffetti L.M."/>
            <person name="Grigoriev I.V."/>
            <person name="Zhong S."/>
            <person name="Turgeon B.G."/>
        </authorList>
    </citation>
    <scope>NUCLEOTIDE SEQUENCE [LARGE SCALE GENOMIC DNA]</scope>
    <source>
        <strain evidence="3">C4 / ATCC 48331 / race T</strain>
    </source>
</reference>
<dbReference type="OrthoDB" id="10635843at2759"/>
<dbReference type="AlphaFoldDB" id="N4WE48"/>
<name>N4WE48_COCH4</name>
<protein>
    <submittedName>
        <fullName evidence="2">Uncharacterized protein</fullName>
    </submittedName>
</protein>
<dbReference type="HOGENOM" id="CLU_1949926_0_0_1"/>
<sequence length="156" mass="16822">MQFLKASTILSILAFAAATPVPEENAQALSMVKRMPANNVPAVPISKRTDAGLTDLIKDEDHHSLTKRVNSMTFTVPSRLASATYAFGVVSFKLVQQTAETWTIQVTNLAVESITAYVKNLSLDIDIFAEAVNGLGKATEEGVKISGGDRLEFSYS</sequence>
<dbReference type="EMBL" id="KB733563">
    <property type="protein sequence ID" value="ENH98528.1"/>
    <property type="molecule type" value="Genomic_DNA"/>
</dbReference>
<dbReference type="RefSeq" id="XP_014072438.1">
    <property type="nucleotide sequence ID" value="XM_014216963.1"/>
</dbReference>
<evidence type="ECO:0000313" key="3">
    <source>
        <dbReference type="Proteomes" id="UP000012338"/>
    </source>
</evidence>
<feature type="chain" id="PRO_5004123837" evidence="1">
    <location>
        <begin position="19"/>
        <end position="156"/>
    </location>
</feature>
<reference evidence="2 3" key="1">
    <citation type="journal article" date="2012" name="PLoS Pathog.">
        <title>Diverse lifestyles and strategies of plant pathogenesis encoded in the genomes of eighteen Dothideomycetes fungi.</title>
        <authorList>
            <person name="Ohm R.A."/>
            <person name="Feau N."/>
            <person name="Henrissat B."/>
            <person name="Schoch C.L."/>
            <person name="Horwitz B.A."/>
            <person name="Barry K.W."/>
            <person name="Condon B.J."/>
            <person name="Copeland A.C."/>
            <person name="Dhillon B."/>
            <person name="Glaser F."/>
            <person name="Hesse C.N."/>
            <person name="Kosti I."/>
            <person name="LaButti K."/>
            <person name="Lindquist E.A."/>
            <person name="Lucas S."/>
            <person name="Salamov A.A."/>
            <person name="Bradshaw R.E."/>
            <person name="Ciuffetti L."/>
            <person name="Hamelin R.C."/>
            <person name="Kema G.H.J."/>
            <person name="Lawrence C."/>
            <person name="Scott J.A."/>
            <person name="Spatafora J.W."/>
            <person name="Turgeon B.G."/>
            <person name="de Wit P.J.G.M."/>
            <person name="Zhong S."/>
            <person name="Goodwin S.B."/>
            <person name="Grigoriev I.V."/>
        </authorList>
    </citation>
    <scope>NUCLEOTIDE SEQUENCE [LARGE SCALE GENOMIC DNA]</scope>
    <source>
        <strain evidence="3">C4 / ATCC 48331 / race T</strain>
    </source>
</reference>
<keyword evidence="1" id="KW-0732">Signal</keyword>
<gene>
    <name evidence="2" type="ORF">COCC4DRAFT_54905</name>
</gene>
<feature type="signal peptide" evidence="1">
    <location>
        <begin position="1"/>
        <end position="18"/>
    </location>
</feature>
<dbReference type="GeneID" id="25845857"/>
<evidence type="ECO:0000256" key="1">
    <source>
        <dbReference type="SAM" id="SignalP"/>
    </source>
</evidence>